<feature type="compositionally biased region" description="Polar residues" evidence="1">
    <location>
        <begin position="14"/>
        <end position="26"/>
    </location>
</feature>
<evidence type="ECO:0000313" key="3">
    <source>
        <dbReference type="Proteomes" id="UP000789375"/>
    </source>
</evidence>
<feature type="region of interest" description="Disordered" evidence="1">
    <location>
        <begin position="14"/>
        <end position="33"/>
    </location>
</feature>
<reference evidence="2" key="1">
    <citation type="submission" date="2021-06" db="EMBL/GenBank/DDBJ databases">
        <authorList>
            <person name="Kallberg Y."/>
            <person name="Tangrot J."/>
            <person name="Rosling A."/>
        </authorList>
    </citation>
    <scope>NUCLEOTIDE SEQUENCE</scope>
    <source>
        <strain evidence="2">87-6 pot B 2015</strain>
    </source>
</reference>
<dbReference type="AlphaFoldDB" id="A0A9N9BPH3"/>
<accession>A0A9N9BPH3</accession>
<gene>
    <name evidence="2" type="ORF">FMOSSE_LOCUS7442</name>
</gene>
<dbReference type="EMBL" id="CAJVPP010001738">
    <property type="protein sequence ID" value="CAG8570803.1"/>
    <property type="molecule type" value="Genomic_DNA"/>
</dbReference>
<keyword evidence="3" id="KW-1185">Reference proteome</keyword>
<evidence type="ECO:0000313" key="2">
    <source>
        <dbReference type="EMBL" id="CAG8570803.1"/>
    </source>
</evidence>
<comment type="caution">
    <text evidence="2">The sequence shown here is derived from an EMBL/GenBank/DDBJ whole genome shotgun (WGS) entry which is preliminary data.</text>
</comment>
<organism evidence="2 3">
    <name type="scientific">Funneliformis mosseae</name>
    <name type="common">Endomycorrhizal fungus</name>
    <name type="synonym">Glomus mosseae</name>
    <dbReference type="NCBI Taxonomy" id="27381"/>
    <lineage>
        <taxon>Eukaryota</taxon>
        <taxon>Fungi</taxon>
        <taxon>Fungi incertae sedis</taxon>
        <taxon>Mucoromycota</taxon>
        <taxon>Glomeromycotina</taxon>
        <taxon>Glomeromycetes</taxon>
        <taxon>Glomerales</taxon>
        <taxon>Glomeraceae</taxon>
        <taxon>Funneliformis</taxon>
    </lineage>
</organism>
<dbReference type="Proteomes" id="UP000789375">
    <property type="component" value="Unassembled WGS sequence"/>
</dbReference>
<protein>
    <submittedName>
        <fullName evidence="2">12250_t:CDS:1</fullName>
    </submittedName>
</protein>
<evidence type="ECO:0000256" key="1">
    <source>
        <dbReference type="SAM" id="MobiDB-lite"/>
    </source>
</evidence>
<proteinExistence type="predicted"/>
<name>A0A9N9BPH3_FUNMO</name>
<sequence length="53" mass="6050">MEVNTLPEFMVASSPMSQIRNSSTQDQAREKSQTMDMDLMLAKIDAMLAEIWK</sequence>